<keyword evidence="3" id="KW-1185">Reference proteome</keyword>
<sequence>MKPYMAVLRLRLLNGMQYRAAALAGVATQFFWGFIYIMIFQAFYAQASSNQPISLEELVTYLWLQQSFLAFIMLWFRDNELFDLITTGNIAYELCRPIGIYEYWFSKLLAQRLASALLRCFPILLLAFLLPPAYRMMLPPDVKTFLLFCLSLLLGLLVLVAISMFIYISVFITLSPMGSLLVFGVVGEFFAGMVVPIPLMPEWLQQIVYLLPFRLTADFPFRVYSGHIPNGEAMEGIFIQLAWLLVLVFFGKIALQKAMKKVIVQGG</sequence>
<dbReference type="AlphaFoldDB" id="A0A7Y0K8F0"/>
<name>A0A7Y0K8F0_9BACI</name>
<evidence type="ECO:0000313" key="2">
    <source>
        <dbReference type="EMBL" id="NMO77049.1"/>
    </source>
</evidence>
<feature type="transmembrane region" description="Helical" evidence="1">
    <location>
        <begin position="145"/>
        <end position="168"/>
    </location>
</feature>
<dbReference type="EMBL" id="JABBPK010000001">
    <property type="protein sequence ID" value="NMO77049.1"/>
    <property type="molecule type" value="Genomic_DNA"/>
</dbReference>
<dbReference type="Proteomes" id="UP000588491">
    <property type="component" value="Unassembled WGS sequence"/>
</dbReference>
<keyword evidence="1" id="KW-0812">Transmembrane</keyword>
<feature type="transmembrane region" description="Helical" evidence="1">
    <location>
        <begin position="180"/>
        <end position="199"/>
    </location>
</feature>
<feature type="transmembrane region" description="Helical" evidence="1">
    <location>
        <begin position="58"/>
        <end position="76"/>
    </location>
</feature>
<dbReference type="RefSeq" id="WP_040342407.1">
    <property type="nucleotide sequence ID" value="NZ_JABBPK010000001.1"/>
</dbReference>
<keyword evidence="1" id="KW-1133">Transmembrane helix</keyword>
<comment type="caution">
    <text evidence="2">The sequence shown here is derived from an EMBL/GenBank/DDBJ whole genome shotgun (WGS) entry which is preliminary data.</text>
</comment>
<accession>A0A7Y0K8F0</accession>
<dbReference type="PANTHER" id="PTHR36832:SF2">
    <property type="entry name" value="INTEGRAL MEMBRANE PROTEIN"/>
    <property type="match status" value="1"/>
</dbReference>
<reference evidence="2 3" key="1">
    <citation type="submission" date="2020-04" db="EMBL/GenBank/DDBJ databases">
        <title>Bacillus sp. UniB3 isolated from commercial digestive syrup.</title>
        <authorList>
            <person name="Thorat V."/>
            <person name="Kirdat K."/>
            <person name="Tiwarekar B."/>
            <person name="Yadav A."/>
        </authorList>
    </citation>
    <scope>NUCLEOTIDE SEQUENCE [LARGE SCALE GENOMIC DNA]</scope>
    <source>
        <strain evidence="2 3">UniB3</strain>
    </source>
</reference>
<feature type="transmembrane region" description="Helical" evidence="1">
    <location>
        <begin position="237"/>
        <end position="255"/>
    </location>
</feature>
<gene>
    <name evidence="2" type="ORF">HHU08_08590</name>
</gene>
<proteinExistence type="predicted"/>
<organism evidence="2 3">
    <name type="scientific">Niallia alba</name>
    <dbReference type="NCBI Taxonomy" id="2729105"/>
    <lineage>
        <taxon>Bacteria</taxon>
        <taxon>Bacillati</taxon>
        <taxon>Bacillota</taxon>
        <taxon>Bacilli</taxon>
        <taxon>Bacillales</taxon>
        <taxon>Bacillaceae</taxon>
        <taxon>Niallia</taxon>
    </lineage>
</organism>
<protein>
    <submittedName>
        <fullName evidence="2">ABC transporter permease</fullName>
    </submittedName>
</protein>
<evidence type="ECO:0000313" key="3">
    <source>
        <dbReference type="Proteomes" id="UP000588491"/>
    </source>
</evidence>
<feature type="transmembrane region" description="Helical" evidence="1">
    <location>
        <begin position="21"/>
        <end position="46"/>
    </location>
</feature>
<evidence type="ECO:0000256" key="1">
    <source>
        <dbReference type="SAM" id="Phobius"/>
    </source>
</evidence>
<dbReference type="PANTHER" id="PTHR36832">
    <property type="entry name" value="SLR1174 PROTEIN-RELATED"/>
    <property type="match status" value="1"/>
</dbReference>
<keyword evidence="1" id="KW-0472">Membrane</keyword>
<feature type="transmembrane region" description="Helical" evidence="1">
    <location>
        <begin position="116"/>
        <end position="133"/>
    </location>
</feature>